<proteinExistence type="predicted"/>
<evidence type="ECO:0008006" key="4">
    <source>
        <dbReference type="Google" id="ProtNLM"/>
    </source>
</evidence>
<dbReference type="EMBL" id="MCFL01000022">
    <property type="protein sequence ID" value="ORZ35548.1"/>
    <property type="molecule type" value="Genomic_DNA"/>
</dbReference>
<feature type="signal peptide" evidence="1">
    <location>
        <begin position="1"/>
        <end position="21"/>
    </location>
</feature>
<accession>A0A1Y2HLS5</accession>
<sequence>MHSPAVALLVLVLALAIAVSALPADNRPKAEILEAVADASMSDPLASSPKLMSHLSSPDASLVIPNGLESPKGKYDAQNRWVPCRSRCYWLDERYICENPCWN</sequence>
<comment type="caution">
    <text evidence="2">The sequence shown here is derived from an EMBL/GenBank/DDBJ whole genome shotgun (WGS) entry which is preliminary data.</text>
</comment>
<feature type="chain" id="PRO_5012485999" description="ShKT domain-containing protein" evidence="1">
    <location>
        <begin position="22"/>
        <end position="103"/>
    </location>
</feature>
<reference evidence="2 3" key="1">
    <citation type="submission" date="2016-07" db="EMBL/GenBank/DDBJ databases">
        <title>Pervasive Adenine N6-methylation of Active Genes in Fungi.</title>
        <authorList>
            <consortium name="DOE Joint Genome Institute"/>
            <person name="Mondo S.J."/>
            <person name="Dannebaum R.O."/>
            <person name="Kuo R.C."/>
            <person name="Labutti K."/>
            <person name="Haridas S."/>
            <person name="Kuo A."/>
            <person name="Salamov A."/>
            <person name="Ahrendt S.R."/>
            <person name="Lipzen A."/>
            <person name="Sullivan W."/>
            <person name="Andreopoulos W.B."/>
            <person name="Clum A."/>
            <person name="Lindquist E."/>
            <person name="Daum C."/>
            <person name="Ramamoorthy G.K."/>
            <person name="Gryganskyi A."/>
            <person name="Culley D."/>
            <person name="Magnuson J.K."/>
            <person name="James T.Y."/>
            <person name="O'Malley M.A."/>
            <person name="Stajich J.E."/>
            <person name="Spatafora J.W."/>
            <person name="Visel A."/>
            <person name="Grigoriev I.V."/>
        </authorList>
    </citation>
    <scope>NUCLEOTIDE SEQUENCE [LARGE SCALE GENOMIC DNA]</scope>
    <source>
        <strain evidence="2 3">PL171</strain>
    </source>
</reference>
<evidence type="ECO:0000313" key="2">
    <source>
        <dbReference type="EMBL" id="ORZ35548.1"/>
    </source>
</evidence>
<protein>
    <recommendedName>
        <fullName evidence="4">ShKT domain-containing protein</fullName>
    </recommendedName>
</protein>
<evidence type="ECO:0000256" key="1">
    <source>
        <dbReference type="SAM" id="SignalP"/>
    </source>
</evidence>
<keyword evidence="1" id="KW-0732">Signal</keyword>
<name>A0A1Y2HLS5_9FUNG</name>
<dbReference type="AlphaFoldDB" id="A0A1Y2HLS5"/>
<organism evidence="2 3">
    <name type="scientific">Catenaria anguillulae PL171</name>
    <dbReference type="NCBI Taxonomy" id="765915"/>
    <lineage>
        <taxon>Eukaryota</taxon>
        <taxon>Fungi</taxon>
        <taxon>Fungi incertae sedis</taxon>
        <taxon>Blastocladiomycota</taxon>
        <taxon>Blastocladiomycetes</taxon>
        <taxon>Blastocladiales</taxon>
        <taxon>Catenariaceae</taxon>
        <taxon>Catenaria</taxon>
    </lineage>
</organism>
<keyword evidence="3" id="KW-1185">Reference proteome</keyword>
<gene>
    <name evidence="2" type="ORF">BCR44DRAFT_28397</name>
</gene>
<evidence type="ECO:0000313" key="3">
    <source>
        <dbReference type="Proteomes" id="UP000193411"/>
    </source>
</evidence>
<dbReference type="Proteomes" id="UP000193411">
    <property type="component" value="Unassembled WGS sequence"/>
</dbReference>